<evidence type="ECO:0000256" key="5">
    <source>
        <dbReference type="ARBA" id="ARBA00022753"/>
    </source>
</evidence>
<evidence type="ECO:0000259" key="10">
    <source>
        <dbReference type="PROSITE" id="PS50179"/>
    </source>
</evidence>
<dbReference type="PROSITE" id="PS50179">
    <property type="entry name" value="VHS"/>
    <property type="match status" value="1"/>
</dbReference>
<dbReference type="PANTHER" id="PTHR45929:SF3">
    <property type="entry name" value="JAK PATHWAY SIGNAL TRANSDUCTION ADAPTOR MOLECULE"/>
    <property type="match status" value="1"/>
</dbReference>
<accession>A0A8J9Z6F5</accession>
<dbReference type="AlphaFoldDB" id="A0A8J9Z6F5"/>
<dbReference type="InterPro" id="IPR008942">
    <property type="entry name" value="ENTH_VHS"/>
</dbReference>
<dbReference type="SMART" id="SM00326">
    <property type="entry name" value="SH3"/>
    <property type="match status" value="1"/>
</dbReference>
<dbReference type="GO" id="GO:0043130">
    <property type="term" value="F:ubiquitin binding"/>
    <property type="evidence" value="ECO:0007669"/>
    <property type="project" value="InterPro"/>
</dbReference>
<dbReference type="InterPro" id="IPR035657">
    <property type="entry name" value="STAM1_SH3"/>
</dbReference>
<dbReference type="Proteomes" id="UP000838412">
    <property type="component" value="Chromosome 16"/>
</dbReference>
<dbReference type="Gene3D" id="1.25.40.90">
    <property type="match status" value="1"/>
</dbReference>
<feature type="compositionally biased region" description="Polar residues" evidence="8">
    <location>
        <begin position="534"/>
        <end position="544"/>
    </location>
</feature>
<dbReference type="InterPro" id="IPR050670">
    <property type="entry name" value="STAM"/>
</dbReference>
<dbReference type="Gene3D" id="1.20.5.1940">
    <property type="match status" value="1"/>
</dbReference>
<feature type="region of interest" description="Disordered" evidence="8">
    <location>
        <begin position="139"/>
        <end position="166"/>
    </location>
</feature>
<dbReference type="InterPro" id="IPR001452">
    <property type="entry name" value="SH3_domain"/>
</dbReference>
<sequence length="544" mass="59124">MPLFSSSSPFDPDVEKVTSEMNTTEDWGLIMDICDRVGQTPTGPKDCLRSIIKRINHRVPHVAMQALTLLGACSNNCGKIFHLEVCSRDFCAEVRSILSKAHPKVCDRLKDLVQQWATDFADDPQLSLIPSLYSSLKSEGHSFPDPSGKSASTQPKTFSADPNVVNSQQEEDDLLKAIELSLKEAQSSPSSSSLYPSVRAPVSESPSHKPETRKVRAIYDFEAAEDNELTFKAGEIISVLDDSDPNWWKGETYRGVGLFPANFVTADLNADPEPDQPGAQNASPKVVVKTGKTVQFNEEVTVNTVEPEPEPVEIDEEKMNETLAMLQNANPTGDDATDPPHLRAFEDACQQMGPLIDQELEKIDRKHIELTSLNQRLMEALSMYHKLMKDLPQFAHNPPPGPAYPPQFSQYNTMPPQFDHNPPPPGPAYPPQFSQYNTMPPQGYAGGPAGAYPVQGPPQSMSGTATLPTHPVQAQAPLPTTMSAAGPPVSSQQMGYPNSTMANPVTMVQTSMQGVMPPGGVANQPGMAAYPQQPIGTTASQPLL</sequence>
<gene>
    <name evidence="11" type="primary">STAM</name>
    <name evidence="11" type="ORF">BLAG_LOCUS9441</name>
</gene>
<dbReference type="FunFam" id="2.30.30.40:FF:000072">
    <property type="entry name" value="Unconventional Myosin IB"/>
    <property type="match status" value="1"/>
</dbReference>
<dbReference type="Pfam" id="PF00790">
    <property type="entry name" value="VHS"/>
    <property type="match status" value="1"/>
</dbReference>
<feature type="compositionally biased region" description="Low complexity" evidence="8">
    <location>
        <begin position="187"/>
        <end position="197"/>
    </location>
</feature>
<dbReference type="CDD" id="cd03568">
    <property type="entry name" value="VHS_STAM"/>
    <property type="match status" value="1"/>
</dbReference>
<evidence type="ECO:0000313" key="11">
    <source>
        <dbReference type="EMBL" id="CAH1247916.1"/>
    </source>
</evidence>
<dbReference type="SUPFAM" id="SSF50044">
    <property type="entry name" value="SH3-domain"/>
    <property type="match status" value="1"/>
</dbReference>
<organism evidence="11 12">
    <name type="scientific">Branchiostoma lanceolatum</name>
    <name type="common">Common lancelet</name>
    <name type="synonym">Amphioxus lanceolatum</name>
    <dbReference type="NCBI Taxonomy" id="7740"/>
    <lineage>
        <taxon>Eukaryota</taxon>
        <taxon>Metazoa</taxon>
        <taxon>Chordata</taxon>
        <taxon>Cephalochordata</taxon>
        <taxon>Leptocardii</taxon>
        <taxon>Amphioxiformes</taxon>
        <taxon>Branchiostomatidae</taxon>
        <taxon>Branchiostoma</taxon>
    </lineage>
</organism>
<proteinExistence type="inferred from homology"/>
<dbReference type="PANTHER" id="PTHR45929">
    <property type="entry name" value="JAK PATHWAY SIGNAL TRANSDUCTION ADAPTOR MOLECULE"/>
    <property type="match status" value="1"/>
</dbReference>
<dbReference type="OrthoDB" id="10068368at2759"/>
<dbReference type="CDD" id="cd11964">
    <property type="entry name" value="SH3_STAM1"/>
    <property type="match status" value="1"/>
</dbReference>
<comment type="similarity">
    <text evidence="2">Belongs to the STAM family.</text>
</comment>
<dbReference type="PRINTS" id="PR00452">
    <property type="entry name" value="SH3DOMAIN"/>
</dbReference>
<feature type="domain" description="SH3" evidence="9">
    <location>
        <begin position="210"/>
        <end position="269"/>
    </location>
</feature>
<dbReference type="Gene3D" id="6.10.140.100">
    <property type="match status" value="1"/>
</dbReference>
<dbReference type="SUPFAM" id="SSF48464">
    <property type="entry name" value="ENTH/VHS domain"/>
    <property type="match status" value="1"/>
</dbReference>
<dbReference type="GO" id="GO:0033565">
    <property type="term" value="C:ESCRT-0 complex"/>
    <property type="evidence" value="ECO:0007669"/>
    <property type="project" value="UniProtKB-ARBA"/>
</dbReference>
<evidence type="ECO:0000256" key="7">
    <source>
        <dbReference type="PROSITE-ProRule" id="PRU00192"/>
    </source>
</evidence>
<dbReference type="PROSITE" id="PS50002">
    <property type="entry name" value="SH3"/>
    <property type="match status" value="1"/>
</dbReference>
<protein>
    <submittedName>
        <fullName evidence="11">STAM protein</fullName>
    </submittedName>
</protein>
<evidence type="ECO:0000256" key="3">
    <source>
        <dbReference type="ARBA" id="ARBA00022443"/>
    </source>
</evidence>
<dbReference type="Pfam" id="PF00018">
    <property type="entry name" value="SH3_1"/>
    <property type="match status" value="1"/>
</dbReference>
<dbReference type="InterPro" id="IPR002014">
    <property type="entry name" value="VHS_dom"/>
</dbReference>
<evidence type="ECO:0000313" key="12">
    <source>
        <dbReference type="Proteomes" id="UP000838412"/>
    </source>
</evidence>
<comment type="subcellular location">
    <subcellularLocation>
        <location evidence="1">Early endosome membrane</location>
        <topology evidence="1">Peripheral membrane protein</topology>
        <orientation evidence="1">Cytoplasmic side</orientation>
    </subcellularLocation>
</comment>
<evidence type="ECO:0000256" key="4">
    <source>
        <dbReference type="ARBA" id="ARBA00022448"/>
    </source>
</evidence>
<evidence type="ECO:0000256" key="1">
    <source>
        <dbReference type="ARBA" id="ARBA00004469"/>
    </source>
</evidence>
<evidence type="ECO:0000256" key="8">
    <source>
        <dbReference type="SAM" id="MobiDB-lite"/>
    </source>
</evidence>
<keyword evidence="6" id="KW-0653">Protein transport</keyword>
<name>A0A8J9Z6F5_BRALA</name>
<evidence type="ECO:0000256" key="2">
    <source>
        <dbReference type="ARBA" id="ARBA00009666"/>
    </source>
</evidence>
<keyword evidence="4" id="KW-0813">Transport</keyword>
<keyword evidence="3 7" id="KW-0728">SH3 domain</keyword>
<feature type="region of interest" description="Disordered" evidence="8">
    <location>
        <begin position="517"/>
        <end position="544"/>
    </location>
</feature>
<dbReference type="SMART" id="SM00288">
    <property type="entry name" value="VHS"/>
    <property type="match status" value="1"/>
</dbReference>
<dbReference type="PROSITE" id="PS50330">
    <property type="entry name" value="UIM"/>
    <property type="match status" value="1"/>
</dbReference>
<dbReference type="CDD" id="cd21388">
    <property type="entry name" value="GAT_STAM"/>
    <property type="match status" value="1"/>
</dbReference>
<keyword evidence="12" id="KW-1185">Reference proteome</keyword>
<evidence type="ECO:0000259" key="9">
    <source>
        <dbReference type="PROSITE" id="PS50002"/>
    </source>
</evidence>
<keyword evidence="5" id="KW-0967">Endosome</keyword>
<evidence type="ECO:0000256" key="6">
    <source>
        <dbReference type="ARBA" id="ARBA00022927"/>
    </source>
</evidence>
<dbReference type="GO" id="GO:0043328">
    <property type="term" value="P:protein transport to vacuole involved in ubiquitin-dependent protein catabolic process via the multivesicular body sorting pathway"/>
    <property type="evidence" value="ECO:0007669"/>
    <property type="project" value="TreeGrafter"/>
</dbReference>
<dbReference type="GO" id="GO:0031901">
    <property type="term" value="C:early endosome membrane"/>
    <property type="evidence" value="ECO:0007669"/>
    <property type="project" value="UniProtKB-SubCell"/>
</dbReference>
<dbReference type="InterPro" id="IPR036028">
    <property type="entry name" value="SH3-like_dom_sf"/>
</dbReference>
<feature type="region of interest" description="Disordered" evidence="8">
    <location>
        <begin position="187"/>
        <end position="211"/>
    </location>
</feature>
<dbReference type="InterPro" id="IPR003903">
    <property type="entry name" value="UIM_dom"/>
</dbReference>
<feature type="domain" description="VHS" evidence="10">
    <location>
        <begin position="17"/>
        <end position="144"/>
    </location>
</feature>
<dbReference type="FunFam" id="1.25.40.90:FF:000009">
    <property type="entry name" value="Putative signal transducing adapter molecule 1"/>
    <property type="match status" value="1"/>
</dbReference>
<dbReference type="EMBL" id="OV696701">
    <property type="protein sequence ID" value="CAH1247916.1"/>
    <property type="molecule type" value="Genomic_DNA"/>
</dbReference>
<dbReference type="PRINTS" id="PR00499">
    <property type="entry name" value="P67PHOX"/>
</dbReference>
<reference evidence="11" key="1">
    <citation type="submission" date="2022-01" db="EMBL/GenBank/DDBJ databases">
        <authorList>
            <person name="Braso-Vives M."/>
        </authorList>
    </citation>
    <scope>NUCLEOTIDE SEQUENCE</scope>
</reference>
<dbReference type="GO" id="GO:0035091">
    <property type="term" value="F:phosphatidylinositol binding"/>
    <property type="evidence" value="ECO:0007669"/>
    <property type="project" value="InterPro"/>
</dbReference>
<dbReference type="Gene3D" id="2.30.30.40">
    <property type="entry name" value="SH3 Domains"/>
    <property type="match status" value="1"/>
</dbReference>